<evidence type="ECO:0000256" key="4">
    <source>
        <dbReference type="ARBA" id="ARBA00022692"/>
    </source>
</evidence>
<dbReference type="InterPro" id="IPR039261">
    <property type="entry name" value="FNR_nucleotide-bd"/>
</dbReference>
<keyword evidence="3" id="KW-0285">Flavoprotein</keyword>
<keyword evidence="13" id="KW-0732">Signal</keyword>
<keyword evidence="10 12" id="KW-0472">Membrane</keyword>
<feature type="compositionally biased region" description="Low complexity" evidence="11">
    <location>
        <begin position="651"/>
        <end position="662"/>
    </location>
</feature>
<comment type="subcellular location">
    <subcellularLocation>
        <location evidence="1">Membrane</location>
        <topology evidence="1">Multi-pass membrane protein</topology>
    </subcellularLocation>
</comment>
<keyword evidence="7 12" id="KW-1133">Transmembrane helix</keyword>
<dbReference type="SFLD" id="SFLDG01168">
    <property type="entry name" value="Ferric_reductase_subgroup_(FRE"/>
    <property type="match status" value="1"/>
</dbReference>
<keyword evidence="4 12" id="KW-0812">Transmembrane</keyword>
<dbReference type="GO" id="GO:0005886">
    <property type="term" value="C:plasma membrane"/>
    <property type="evidence" value="ECO:0007669"/>
    <property type="project" value="TreeGrafter"/>
</dbReference>
<dbReference type="EMBL" id="PEKT03000004">
    <property type="protein sequence ID" value="KAK8439466.1"/>
    <property type="molecule type" value="Genomic_DNA"/>
</dbReference>
<comment type="caution">
    <text evidence="17">The sequence shown here is derived from an EMBL/GenBank/DDBJ whole genome shotgun (WGS) entry which is preliminary data.</text>
</comment>
<proteinExistence type="predicted"/>
<evidence type="ECO:0000256" key="5">
    <source>
        <dbReference type="ARBA" id="ARBA00022827"/>
    </source>
</evidence>
<evidence type="ECO:0000256" key="6">
    <source>
        <dbReference type="ARBA" id="ARBA00022982"/>
    </source>
</evidence>
<organism evidence="17 18">
    <name type="scientific">Candidozyma auris</name>
    <name type="common">Yeast</name>
    <name type="synonym">Candida auris</name>
    <dbReference type="NCBI Taxonomy" id="498019"/>
    <lineage>
        <taxon>Eukaryota</taxon>
        <taxon>Fungi</taxon>
        <taxon>Dikarya</taxon>
        <taxon>Ascomycota</taxon>
        <taxon>Saccharomycotina</taxon>
        <taxon>Pichiomycetes</taxon>
        <taxon>Metschnikowiaceae</taxon>
        <taxon>Candidozyma</taxon>
    </lineage>
</organism>
<dbReference type="SFLD" id="SFLDS00052">
    <property type="entry name" value="Ferric_Reductase_Domain"/>
    <property type="match status" value="1"/>
</dbReference>
<evidence type="ECO:0000259" key="15">
    <source>
        <dbReference type="Pfam" id="PF08022"/>
    </source>
</evidence>
<keyword evidence="8" id="KW-0560">Oxidoreductase</keyword>
<evidence type="ECO:0000256" key="12">
    <source>
        <dbReference type="SAM" id="Phobius"/>
    </source>
</evidence>
<feature type="transmembrane region" description="Helical" evidence="12">
    <location>
        <begin position="254"/>
        <end position="274"/>
    </location>
</feature>
<name>A0AAW0VC42_CANAR</name>
<dbReference type="Pfam" id="PF08030">
    <property type="entry name" value="NAD_binding_6"/>
    <property type="match status" value="1"/>
</dbReference>
<evidence type="ECO:0000313" key="17">
    <source>
        <dbReference type="EMBL" id="KAK8439466.1"/>
    </source>
</evidence>
<evidence type="ECO:0000256" key="1">
    <source>
        <dbReference type="ARBA" id="ARBA00004141"/>
    </source>
</evidence>
<dbReference type="SUPFAM" id="SSF52343">
    <property type="entry name" value="Ferredoxin reductase-like, C-terminal NADP-linked domain"/>
    <property type="match status" value="1"/>
</dbReference>
<reference evidence="17 18" key="1">
    <citation type="journal article" date="2017" name="Clin. Infect. Dis.">
        <title>Simultaneous emergence of multidrug-resistant Candida auris on 3 continents confirmed by whole-genome sequencing and epidemiological analyses.</title>
        <authorList>
            <person name="Lockhart S.R."/>
            <person name="Etienne K.A."/>
            <person name="Vallabhaneni S."/>
            <person name="Farooqi J."/>
            <person name="Chowdhary A."/>
            <person name="Govender N.P."/>
            <person name="Colombo A.L."/>
            <person name="Calvo B."/>
            <person name="Cuomo C.A."/>
            <person name="Desjardins C.A."/>
            <person name="Berkow E.L."/>
            <person name="Castanheira M."/>
            <person name="Magobo R.E."/>
            <person name="Jabeen K."/>
            <person name="Asghar R.J."/>
            <person name="Meis J.F."/>
            <person name="Jackson B."/>
            <person name="Chiller T."/>
            <person name="Litvintseva A.P."/>
        </authorList>
    </citation>
    <scope>NUCLEOTIDE SEQUENCE [LARGE SCALE GENOMIC DNA]</scope>
    <source>
        <strain evidence="17 18">B8441</strain>
    </source>
</reference>
<dbReference type="Proteomes" id="UP000230249">
    <property type="component" value="Unassembled WGS sequence"/>
</dbReference>
<evidence type="ECO:0000256" key="9">
    <source>
        <dbReference type="ARBA" id="ARBA00023065"/>
    </source>
</evidence>
<feature type="domain" description="Ferric reductase NAD binding" evidence="16">
    <location>
        <begin position="551"/>
        <end position="724"/>
    </location>
</feature>
<dbReference type="InterPro" id="IPR013121">
    <property type="entry name" value="Fe_red_NAD-bd_6"/>
</dbReference>
<evidence type="ECO:0000256" key="10">
    <source>
        <dbReference type="ARBA" id="ARBA00023136"/>
    </source>
</evidence>
<feature type="domain" description="Ferric oxidoreductase" evidence="14">
    <location>
        <begin position="294"/>
        <end position="411"/>
    </location>
</feature>
<feature type="domain" description="FAD-binding 8" evidence="15">
    <location>
        <begin position="445"/>
        <end position="545"/>
    </location>
</feature>
<keyword evidence="6" id="KW-0249">Electron transport</keyword>
<evidence type="ECO:0008006" key="19">
    <source>
        <dbReference type="Google" id="ProtNLM"/>
    </source>
</evidence>
<dbReference type="PANTHER" id="PTHR32361:SF9">
    <property type="entry name" value="FERRIC REDUCTASE TRANSMEMBRANE COMPONENT 3-RELATED"/>
    <property type="match status" value="1"/>
</dbReference>
<sequence>MIRRALLTAVPLFAAILFLCFVGIWSDRYSPVEYHGDEKIKLTACANLLTTYYSRCGNGHGGSYSCYCFDPVKLSSFSGCFERMGLNSKKTVDIVHKACNDPNLSVRDIRLALSNFHENSVYVNVTGRLDVGHMTHKQMMQHRPMGDESVIVDFGHYFPDLFLRINTALYGNKDKSLMYAIGGIVFWLGVCFISAVANWTTFFFPKSRMLFDGVYSRTWRKYVTLPALMDKKRNQEQKFYRLFDGLVPTRFESICVFIFFVYTLITQSVHIYHVKDDPYWSNARAISYYVGDRTGIPSLVWTILLIIFGGRSNILQWFTGWKFSTFVMYHRWIARIVVLLAIAHSIAYTYEEFLRGTYLIDIKTDFLIYGCFATIAGSFMCFQGILWLRRKSYEIFLVIHIILAVFWIMGCWVHVIWFGYTHFMIAAACLWVADRVIRFVRMGYFGCPKATVQLIEGDTLRVTVPKSPTLKVQPGGHCWLYFGYGWLLWQNHPFCYIESPNRESMVFLCKVKKGLTRRISNYLMAMPDKTCQMRVAIEGCYGESSNVSRHSDVIYLAGGHGFPGIYSEAVHSSAKSPEKQRIKLHWIIRDTTFLSMVWKELSALKGTKIEVSVYVTKPELCNEEDLSFLSTNKSAGPSIYEDRDEEKAAISAHESTHSVSSSTEKGSLETIDVLGRVKQFFPHIAFIEGRPSIEALIEQSIEEATQSCAFVTCGHPAMVDDVRAGVVQNIDSTPKRIDFFEQLQVWT</sequence>
<evidence type="ECO:0000256" key="3">
    <source>
        <dbReference type="ARBA" id="ARBA00022630"/>
    </source>
</evidence>
<dbReference type="Pfam" id="PF01794">
    <property type="entry name" value="Ferric_reduct"/>
    <property type="match status" value="1"/>
</dbReference>
<evidence type="ECO:0000259" key="14">
    <source>
        <dbReference type="Pfam" id="PF01794"/>
    </source>
</evidence>
<dbReference type="GO" id="GO:0000293">
    <property type="term" value="F:ferric-chelate reductase activity"/>
    <property type="evidence" value="ECO:0007669"/>
    <property type="project" value="UniProtKB-ARBA"/>
</dbReference>
<feature type="chain" id="PRO_5043294197" description="FAD-binding FR-type domain-containing protein" evidence="13">
    <location>
        <begin position="27"/>
        <end position="747"/>
    </location>
</feature>
<dbReference type="AlphaFoldDB" id="A0AAW0VC42"/>
<dbReference type="GO" id="GO:0015677">
    <property type="term" value="P:copper ion import"/>
    <property type="evidence" value="ECO:0007669"/>
    <property type="project" value="TreeGrafter"/>
</dbReference>
<feature type="region of interest" description="Disordered" evidence="11">
    <location>
        <begin position="640"/>
        <end position="662"/>
    </location>
</feature>
<reference evidence="17 18" key="2">
    <citation type="journal article" date="2018" name="Nat. Commun.">
        <title>Genomic insights into multidrug-resistance, mating and virulence in Candida auris and related emerging species.</title>
        <authorList>
            <person name="Munoz J.F."/>
            <person name="Gade L."/>
            <person name="Chow N.A."/>
            <person name="Loparev V.N."/>
            <person name="Juieng P."/>
            <person name="Berkow E.L."/>
            <person name="Farrer R.A."/>
            <person name="Litvintseva A.P."/>
            <person name="Cuomo C.A."/>
        </authorList>
    </citation>
    <scope>GENOME REANNOTATION</scope>
    <source>
        <strain evidence="17 18">B8441</strain>
    </source>
</reference>
<dbReference type="InterPro" id="IPR013112">
    <property type="entry name" value="FAD-bd_8"/>
</dbReference>
<dbReference type="CDD" id="cd06186">
    <property type="entry name" value="NOX_Duox_like_FAD_NADP"/>
    <property type="match status" value="1"/>
</dbReference>
<dbReference type="GO" id="GO:0006879">
    <property type="term" value="P:intracellular iron ion homeostasis"/>
    <property type="evidence" value="ECO:0007669"/>
    <property type="project" value="TreeGrafter"/>
</dbReference>
<keyword evidence="18" id="KW-1185">Reference proteome</keyword>
<feature type="transmembrane region" description="Helical" evidence="12">
    <location>
        <begin position="294"/>
        <end position="311"/>
    </location>
</feature>
<evidence type="ECO:0000256" key="7">
    <source>
        <dbReference type="ARBA" id="ARBA00022989"/>
    </source>
</evidence>
<keyword evidence="9" id="KW-0406">Ion transport</keyword>
<keyword evidence="2" id="KW-0813">Transport</keyword>
<dbReference type="GO" id="GO:0006826">
    <property type="term" value="P:iron ion transport"/>
    <property type="evidence" value="ECO:0007669"/>
    <property type="project" value="TreeGrafter"/>
</dbReference>
<dbReference type="Gene3D" id="3.40.50.80">
    <property type="entry name" value="Nucleotide-binding domain of ferredoxin-NADP reductase (FNR) module"/>
    <property type="match status" value="1"/>
</dbReference>
<dbReference type="InterPro" id="IPR051410">
    <property type="entry name" value="Ferric/Cupric_Reductase"/>
</dbReference>
<gene>
    <name evidence="17" type="ORF">B9J08_03947</name>
</gene>
<dbReference type="InterPro" id="IPR013130">
    <property type="entry name" value="Fe3_Rdtase_TM_dom"/>
</dbReference>
<feature type="transmembrane region" description="Helical" evidence="12">
    <location>
        <begin position="177"/>
        <end position="199"/>
    </location>
</feature>
<evidence type="ECO:0000256" key="11">
    <source>
        <dbReference type="SAM" id="MobiDB-lite"/>
    </source>
</evidence>
<protein>
    <recommendedName>
        <fullName evidence="19">FAD-binding FR-type domain-containing protein</fullName>
    </recommendedName>
</protein>
<dbReference type="PANTHER" id="PTHR32361">
    <property type="entry name" value="FERRIC/CUPRIC REDUCTASE TRANSMEMBRANE COMPONENT"/>
    <property type="match status" value="1"/>
</dbReference>
<evidence type="ECO:0000256" key="2">
    <source>
        <dbReference type="ARBA" id="ARBA00022448"/>
    </source>
</evidence>
<evidence type="ECO:0000256" key="13">
    <source>
        <dbReference type="SAM" id="SignalP"/>
    </source>
</evidence>
<dbReference type="Pfam" id="PF08022">
    <property type="entry name" value="FAD_binding_8"/>
    <property type="match status" value="1"/>
</dbReference>
<feature type="transmembrane region" description="Helical" evidence="12">
    <location>
        <begin position="332"/>
        <end position="350"/>
    </location>
</feature>
<keyword evidence="5" id="KW-0274">FAD</keyword>
<accession>A0AAW0VC42</accession>
<evidence type="ECO:0000259" key="16">
    <source>
        <dbReference type="Pfam" id="PF08030"/>
    </source>
</evidence>
<feature type="signal peptide" evidence="13">
    <location>
        <begin position="1"/>
        <end position="26"/>
    </location>
</feature>
<evidence type="ECO:0000256" key="8">
    <source>
        <dbReference type="ARBA" id="ARBA00023002"/>
    </source>
</evidence>
<feature type="transmembrane region" description="Helical" evidence="12">
    <location>
        <begin position="395"/>
        <end position="417"/>
    </location>
</feature>
<feature type="transmembrane region" description="Helical" evidence="12">
    <location>
        <begin position="366"/>
        <end position="388"/>
    </location>
</feature>
<evidence type="ECO:0000313" key="18">
    <source>
        <dbReference type="Proteomes" id="UP000230249"/>
    </source>
</evidence>